<reference evidence="2 3" key="1">
    <citation type="submission" date="2016-08" db="EMBL/GenBank/DDBJ databases">
        <title>Evolution of the type three secretion system and type three effector repertoires in Xanthomonas.</title>
        <authorList>
            <person name="Merda D."/>
            <person name="Briand M."/>
            <person name="Bosis E."/>
            <person name="Rousseau C."/>
            <person name="Portier P."/>
            <person name="Jacques M.-A."/>
            <person name="Fischer-Le Saux M."/>
        </authorList>
    </citation>
    <scope>NUCLEOTIDE SEQUENCE [LARGE SCALE GENOMIC DNA]</scope>
    <source>
        <strain evidence="2 3">CFBP 4691</strain>
    </source>
</reference>
<protein>
    <submittedName>
        <fullName evidence="2">Porin</fullName>
    </submittedName>
</protein>
<comment type="caution">
    <text evidence="2">The sequence shown here is derived from an EMBL/GenBank/DDBJ whole genome shotgun (WGS) entry which is preliminary data.</text>
</comment>
<gene>
    <name evidence="2" type="ORF">XthCFBP4691_12785</name>
</gene>
<dbReference type="RefSeq" id="WP_128420777.1">
    <property type="nucleotide sequence ID" value="NZ_CP049017.1"/>
</dbReference>
<feature type="chain" id="PRO_5015554020" evidence="1">
    <location>
        <begin position="26"/>
        <end position="399"/>
    </location>
</feature>
<dbReference type="EMBL" id="MIGX01000061">
    <property type="protein sequence ID" value="PPT90364.1"/>
    <property type="molecule type" value="Genomic_DNA"/>
</dbReference>
<name>A0A2S6ZDL9_9XANT</name>
<accession>A0A2S6ZDL9</accession>
<dbReference type="OrthoDB" id="9807854at2"/>
<keyword evidence="3" id="KW-1185">Reference proteome</keyword>
<dbReference type="Pfam" id="PF07396">
    <property type="entry name" value="Porin_O_P"/>
    <property type="match status" value="1"/>
</dbReference>
<dbReference type="Proteomes" id="UP000239898">
    <property type="component" value="Unassembled WGS sequence"/>
</dbReference>
<dbReference type="SUPFAM" id="SSF56935">
    <property type="entry name" value="Porins"/>
    <property type="match status" value="1"/>
</dbReference>
<proteinExistence type="predicted"/>
<evidence type="ECO:0000313" key="3">
    <source>
        <dbReference type="Proteomes" id="UP000239898"/>
    </source>
</evidence>
<organism evidence="2 3">
    <name type="scientific">Xanthomonas theicola</name>
    <dbReference type="NCBI Taxonomy" id="56464"/>
    <lineage>
        <taxon>Bacteria</taxon>
        <taxon>Pseudomonadati</taxon>
        <taxon>Pseudomonadota</taxon>
        <taxon>Gammaproteobacteria</taxon>
        <taxon>Lysobacterales</taxon>
        <taxon>Lysobacteraceae</taxon>
        <taxon>Xanthomonas</taxon>
    </lineage>
</organism>
<dbReference type="AlphaFoldDB" id="A0A2S6ZDL9"/>
<keyword evidence="1" id="KW-0732">Signal</keyword>
<sequence length="399" mass="44104">MNLKKLSLCGACACTLLSLPPLAHAADGDDDRPVTAEIGGRLHWDVAQFDNDHRGTPNPDDTEIRRLWIDVSGKFFGFGYKVEGDFAGLQEDFNGKGIEAKDVYLTRKFDAGTLSVGQFKQYFSLDDRTGSNFGQFLERSGAASTLAPLYRKAVSWQAAGKDYTWAASVYSLESIDVSNIKGDAFGGRGTWAPGARDGDVLHLGLSLAHERYDHPGANGAPALSIRPRPAGHLSDDSRITLARFAGGRDTDVDKWSLEYAQVRGPLSWQGEFSGGLFDDGAQRAQVLSAYGFISWFATGESRRYDGKTGRFTRIKQVDNPRGAFELALRYDRMWGTQHLDGQADFLDASTASWTLAGNWYLKPNMRLMLNLIDSRNRDRLAGTTLDHTRAITGRFQYDF</sequence>
<evidence type="ECO:0000313" key="2">
    <source>
        <dbReference type="EMBL" id="PPT90364.1"/>
    </source>
</evidence>
<evidence type="ECO:0000256" key="1">
    <source>
        <dbReference type="SAM" id="SignalP"/>
    </source>
</evidence>
<feature type="signal peptide" evidence="1">
    <location>
        <begin position="1"/>
        <end position="25"/>
    </location>
</feature>
<dbReference type="InterPro" id="IPR023614">
    <property type="entry name" value="Porin_dom_sf"/>
</dbReference>
<dbReference type="Gene3D" id="2.40.160.10">
    <property type="entry name" value="Porin"/>
    <property type="match status" value="1"/>
</dbReference>
<dbReference type="InterPro" id="IPR010870">
    <property type="entry name" value="Porin_O/P"/>
</dbReference>